<keyword evidence="7 11" id="KW-0418">Kinase</keyword>
<dbReference type="InterPro" id="IPR000417">
    <property type="entry name" value="Hyethyz_kinase"/>
</dbReference>
<dbReference type="GO" id="GO:0004417">
    <property type="term" value="F:hydroxyethylthiazole kinase activity"/>
    <property type="evidence" value="ECO:0007669"/>
    <property type="project" value="UniProtKB-EC"/>
</dbReference>
<dbReference type="Pfam" id="PF02110">
    <property type="entry name" value="HK"/>
    <property type="match status" value="1"/>
</dbReference>
<evidence type="ECO:0000256" key="9">
    <source>
        <dbReference type="ARBA" id="ARBA00022842"/>
    </source>
</evidence>
<comment type="catalytic activity">
    <reaction evidence="1 11">
        <text>5-(2-hydroxyethyl)-4-methylthiazole + ATP = 4-methyl-5-(2-phosphooxyethyl)-thiazole + ADP + H(+)</text>
        <dbReference type="Rhea" id="RHEA:24212"/>
        <dbReference type="ChEBI" id="CHEBI:15378"/>
        <dbReference type="ChEBI" id="CHEBI:17957"/>
        <dbReference type="ChEBI" id="CHEBI:30616"/>
        <dbReference type="ChEBI" id="CHEBI:58296"/>
        <dbReference type="ChEBI" id="CHEBI:456216"/>
        <dbReference type="EC" id="2.7.1.50"/>
    </reaction>
</comment>
<dbReference type="HAMAP" id="MF_00228">
    <property type="entry name" value="Thz_kinase"/>
    <property type="match status" value="1"/>
</dbReference>
<keyword evidence="5 11" id="KW-0479">Metal-binding</keyword>
<feature type="binding site" evidence="11">
    <location>
        <position position="117"/>
    </location>
    <ligand>
        <name>ATP</name>
        <dbReference type="ChEBI" id="CHEBI:30616"/>
    </ligand>
</feature>
<feature type="binding site" evidence="11">
    <location>
        <position position="41"/>
    </location>
    <ligand>
        <name>substrate</name>
    </ligand>
</feature>
<evidence type="ECO:0000256" key="10">
    <source>
        <dbReference type="ARBA" id="ARBA00022977"/>
    </source>
</evidence>
<reference evidence="13" key="1">
    <citation type="journal article" date="2019" name="Int. J. Syst. Evol. Microbiol.">
        <title>The Global Catalogue of Microorganisms (GCM) 10K type strain sequencing project: providing services to taxonomists for standard genome sequencing and annotation.</title>
        <authorList>
            <consortium name="The Broad Institute Genomics Platform"/>
            <consortium name="The Broad Institute Genome Sequencing Center for Infectious Disease"/>
            <person name="Wu L."/>
            <person name="Ma J."/>
        </authorList>
    </citation>
    <scope>NUCLEOTIDE SEQUENCE [LARGE SCALE GENOMIC DNA]</scope>
    <source>
        <strain evidence="13">CCM 8903</strain>
    </source>
</reference>
<evidence type="ECO:0000256" key="1">
    <source>
        <dbReference type="ARBA" id="ARBA00001771"/>
    </source>
</evidence>
<keyword evidence="9 11" id="KW-0460">Magnesium</keyword>
<proteinExistence type="inferred from homology"/>
<evidence type="ECO:0000256" key="3">
    <source>
        <dbReference type="ARBA" id="ARBA00004868"/>
    </source>
</evidence>
<dbReference type="CDD" id="cd01170">
    <property type="entry name" value="THZ_kinase"/>
    <property type="match status" value="1"/>
</dbReference>
<evidence type="ECO:0000256" key="11">
    <source>
        <dbReference type="HAMAP-Rule" id="MF_00228"/>
    </source>
</evidence>
<evidence type="ECO:0000256" key="4">
    <source>
        <dbReference type="ARBA" id="ARBA00022679"/>
    </source>
</evidence>
<keyword evidence="13" id="KW-1185">Reference proteome</keyword>
<evidence type="ECO:0000256" key="2">
    <source>
        <dbReference type="ARBA" id="ARBA00001946"/>
    </source>
</evidence>
<evidence type="ECO:0000256" key="6">
    <source>
        <dbReference type="ARBA" id="ARBA00022741"/>
    </source>
</evidence>
<dbReference type="Gene3D" id="3.40.1190.20">
    <property type="match status" value="1"/>
</dbReference>
<comment type="caution">
    <text evidence="12">The sequence shown here is derived from an EMBL/GenBank/DDBJ whole genome shotgun (WGS) entry which is preliminary data.</text>
</comment>
<evidence type="ECO:0000313" key="12">
    <source>
        <dbReference type="EMBL" id="MFD1485024.1"/>
    </source>
</evidence>
<evidence type="ECO:0000256" key="8">
    <source>
        <dbReference type="ARBA" id="ARBA00022840"/>
    </source>
</evidence>
<dbReference type="Proteomes" id="UP001597252">
    <property type="component" value="Unassembled WGS sequence"/>
</dbReference>
<dbReference type="RefSeq" id="WP_164508407.1">
    <property type="nucleotide sequence ID" value="NZ_JBHTON010000019.1"/>
</dbReference>
<comment type="pathway">
    <text evidence="3 11">Cofactor biosynthesis; thiamine diphosphate biosynthesis; 4-methyl-5-(2-phosphoethyl)-thiazole from 5-(2-hydroxyethyl)-4-methylthiazole: step 1/1.</text>
</comment>
<comment type="function">
    <text evidence="11">Catalyzes the phosphorylation of the hydroxyl group of 4-methyl-5-beta-hydroxyethylthiazole (THZ).</text>
</comment>
<accession>A0ABW4E5X3</accession>
<dbReference type="SUPFAM" id="SSF53613">
    <property type="entry name" value="Ribokinase-like"/>
    <property type="match status" value="1"/>
</dbReference>
<sequence>MDTELFARLRAQQPLVVNYANFVTPQFVANGLNALGASPIMTLAQEEASELMTPANALVLNLGTINASDMPMVLALAKAATKFAKPIILDPVAVGATAFRAAAAKRLLGDYPIAVIRGNASEIAFLAGIKTQAKGIDAGANATSPATLAQRCAERYNCTVVVSGKVDIIAQGHNLATVYNETSLLPAVVGSGDLLSAIIGAYAGIAEDPFDAALLGAVTLGVAGEAAAAHLEATQGGTFASVLLDRLAALDVEQLNTQARYEEARRA</sequence>
<dbReference type="NCBIfam" id="NF006830">
    <property type="entry name" value="PRK09355.1"/>
    <property type="match status" value="1"/>
</dbReference>
<name>A0ABW4E5X3_9LACO</name>
<comment type="similarity">
    <text evidence="11">Belongs to the Thz kinase family.</text>
</comment>
<feature type="binding site" evidence="11">
    <location>
        <position position="163"/>
    </location>
    <ligand>
        <name>ATP</name>
        <dbReference type="ChEBI" id="CHEBI:30616"/>
    </ligand>
</feature>
<keyword evidence="10 11" id="KW-0784">Thiamine biosynthesis</keyword>
<keyword evidence="4 11" id="KW-0808">Transferase</keyword>
<evidence type="ECO:0000313" key="13">
    <source>
        <dbReference type="Proteomes" id="UP001597252"/>
    </source>
</evidence>
<gene>
    <name evidence="11 12" type="primary">thiM</name>
    <name evidence="12" type="ORF">ACFQ5J_07255</name>
</gene>
<keyword evidence="8 11" id="KW-0067">ATP-binding</keyword>
<organism evidence="12 13">
    <name type="scientific">Lacticaseibacillus baoqingensis</name>
    <dbReference type="NCBI Taxonomy" id="2486013"/>
    <lineage>
        <taxon>Bacteria</taxon>
        <taxon>Bacillati</taxon>
        <taxon>Bacillota</taxon>
        <taxon>Bacilli</taxon>
        <taxon>Lactobacillales</taxon>
        <taxon>Lactobacillaceae</taxon>
        <taxon>Lacticaseibacillus</taxon>
    </lineage>
</organism>
<protein>
    <recommendedName>
        <fullName evidence="11">Hydroxyethylthiazole kinase</fullName>
        <ecNumber evidence="11">2.7.1.50</ecNumber>
    </recommendedName>
    <alternativeName>
        <fullName evidence="11">4-methyl-5-beta-hydroxyethylthiazole kinase</fullName>
        <shortName evidence="11">TH kinase</shortName>
        <shortName evidence="11">Thz kinase</shortName>
    </alternativeName>
</protein>
<dbReference type="InterPro" id="IPR029056">
    <property type="entry name" value="Ribokinase-like"/>
</dbReference>
<dbReference type="PIRSF" id="PIRSF000513">
    <property type="entry name" value="Thz_kinase"/>
    <property type="match status" value="1"/>
</dbReference>
<evidence type="ECO:0000256" key="7">
    <source>
        <dbReference type="ARBA" id="ARBA00022777"/>
    </source>
</evidence>
<dbReference type="EC" id="2.7.1.50" evidence="11"/>
<keyword evidence="6 11" id="KW-0547">Nucleotide-binding</keyword>
<dbReference type="PRINTS" id="PR01099">
    <property type="entry name" value="HYETHTZKNASE"/>
</dbReference>
<evidence type="ECO:0000256" key="5">
    <source>
        <dbReference type="ARBA" id="ARBA00022723"/>
    </source>
</evidence>
<feature type="binding site" evidence="11">
    <location>
        <position position="190"/>
    </location>
    <ligand>
        <name>substrate</name>
    </ligand>
</feature>
<comment type="cofactor">
    <cofactor evidence="2 11">
        <name>Mg(2+)</name>
        <dbReference type="ChEBI" id="CHEBI:18420"/>
    </cofactor>
</comment>
<dbReference type="EMBL" id="JBHTON010000019">
    <property type="protein sequence ID" value="MFD1485024.1"/>
    <property type="molecule type" value="Genomic_DNA"/>
</dbReference>